<dbReference type="GO" id="GO:0005975">
    <property type="term" value="P:carbohydrate metabolic process"/>
    <property type="evidence" value="ECO:0007669"/>
    <property type="project" value="InterPro"/>
</dbReference>
<reference evidence="5" key="1">
    <citation type="submission" date="2016-10" db="EMBL/GenBank/DDBJ databases">
        <authorList>
            <person name="Varghese N."/>
            <person name="Submissions S."/>
        </authorList>
    </citation>
    <scope>NUCLEOTIDE SEQUENCE [LARGE SCALE GENOMIC DNA]</scope>
    <source>
        <strain evidence="5">DSM 25811 / CCM 8410 / LMG 26954 / E90</strain>
    </source>
</reference>
<dbReference type="AlphaFoldDB" id="A0A1G6Q183"/>
<evidence type="ECO:0000313" key="4">
    <source>
        <dbReference type="EMBL" id="SDC85405.1"/>
    </source>
</evidence>
<sequence length="640" mass="72563">MKTLIKLMVLLWPLASAGQKAPFQLREEQFEKLPFGAVKPAGWIKRQMEKDMRGFAGNLDQIVPELVNDPIYSGRLHRHSKAKDLGNLKEGDIGGDDQYKWWNSETQSNWRDGFIRNALLLDNAADKKRAKDYIDRILATQDPDGYLGIYDRDLRYKFVSENGELWAKTTLLRGLLAYYEATGDKKTGNGIMRAVDDVMKHYPVYRSNPFFAGKEFSGGVAHGLTFTDICDEMYRLTKNSRYREYALFLYENFSANFSFEKDIQWGSIFDPAYKLSGHGVHTYEHLRPLTVAAFSTHDAKYKEALGIYLKRVQQATTVTGGPIGDEWIGGRKANATSTGYEYCSIHELLDSYAGLLQKTGDHRFADKIETLFFNAAQGARDPDHSCIAYLKTDNSYAMTGPQNGGANGDRKQTRYKYSPAHKDAAVCCVPNAGRITPYYVQNMWMKQGDSVLVAALLGPSLVRTKLNGTTVTIHSVTEYPHDLGLVFKITQQAPSRLVLKIRKPDWAVSVELDQPYTEEDGYIVIRKRFQKTGQVRLKWHARVADRQDANGAHYFSYGPLVYAHPIPALPAIGRVYTPQFKDYLYTPRSQKEYKYIDDNGAFYTRGNLQVRVREKDTGALETITLIPIGNTILRQAAFNR</sequence>
<evidence type="ECO:0008006" key="6">
    <source>
        <dbReference type="Google" id="ProtNLM"/>
    </source>
</evidence>
<dbReference type="InterPro" id="IPR012878">
    <property type="entry name" value="Beta-AFase-like_GH127_cat"/>
</dbReference>
<dbReference type="OrthoDB" id="9757939at2"/>
<dbReference type="STRING" id="1285928.SAMN04487894_104218"/>
<dbReference type="Pfam" id="PF20736">
    <property type="entry name" value="Glyco_hydro127M"/>
    <property type="match status" value="1"/>
</dbReference>
<organism evidence="4 5">
    <name type="scientific">Niabella drilacis (strain DSM 25811 / CCM 8410 / CCUG 62505 / LMG 26954 / E90)</name>
    <dbReference type="NCBI Taxonomy" id="1285928"/>
    <lineage>
        <taxon>Bacteria</taxon>
        <taxon>Pseudomonadati</taxon>
        <taxon>Bacteroidota</taxon>
        <taxon>Chitinophagia</taxon>
        <taxon>Chitinophagales</taxon>
        <taxon>Chitinophagaceae</taxon>
        <taxon>Niabella</taxon>
    </lineage>
</organism>
<feature type="chain" id="PRO_5011752423" description="DUF1680 family protein" evidence="1">
    <location>
        <begin position="18"/>
        <end position="640"/>
    </location>
</feature>
<proteinExistence type="predicted"/>
<name>A0A1G6Q183_NIADE</name>
<dbReference type="Proteomes" id="UP000198757">
    <property type="component" value="Unassembled WGS sequence"/>
</dbReference>
<gene>
    <name evidence="4" type="ORF">SAMN04487894_104218</name>
</gene>
<evidence type="ECO:0000259" key="3">
    <source>
        <dbReference type="Pfam" id="PF20736"/>
    </source>
</evidence>
<evidence type="ECO:0000256" key="1">
    <source>
        <dbReference type="SAM" id="SignalP"/>
    </source>
</evidence>
<dbReference type="InterPro" id="IPR049174">
    <property type="entry name" value="Beta-AFase-like"/>
</dbReference>
<dbReference type="InterPro" id="IPR008928">
    <property type="entry name" value="6-hairpin_glycosidase_sf"/>
</dbReference>
<dbReference type="Pfam" id="PF07944">
    <property type="entry name" value="Beta-AFase-like_GH127_cat"/>
    <property type="match status" value="1"/>
</dbReference>
<dbReference type="PANTHER" id="PTHR43465">
    <property type="entry name" value="DUF1680 DOMAIN PROTEIN (AFU_ORTHOLOGUE AFUA_1G08910)"/>
    <property type="match status" value="1"/>
</dbReference>
<feature type="signal peptide" evidence="1">
    <location>
        <begin position="1"/>
        <end position="17"/>
    </location>
</feature>
<protein>
    <recommendedName>
        <fullName evidence="6">DUF1680 family protein</fullName>
    </recommendedName>
</protein>
<keyword evidence="1" id="KW-0732">Signal</keyword>
<dbReference type="PANTHER" id="PTHR43465:SF2">
    <property type="entry name" value="DUF1680 DOMAIN PROTEIN (AFU_ORTHOLOGUE AFUA_1G08910)"/>
    <property type="match status" value="1"/>
</dbReference>
<feature type="domain" description="Non-reducing end beta-L-arabinofuranosidase-like GH127 catalytic" evidence="2">
    <location>
        <begin position="123"/>
        <end position="439"/>
    </location>
</feature>
<dbReference type="RefSeq" id="WP_090389831.1">
    <property type="nucleotide sequence ID" value="NZ_FMZO01000004.1"/>
</dbReference>
<accession>A0A1G6Q183</accession>
<evidence type="ECO:0000259" key="2">
    <source>
        <dbReference type="Pfam" id="PF07944"/>
    </source>
</evidence>
<dbReference type="EMBL" id="FMZO01000004">
    <property type="protein sequence ID" value="SDC85405.1"/>
    <property type="molecule type" value="Genomic_DNA"/>
</dbReference>
<dbReference type="SUPFAM" id="SSF48208">
    <property type="entry name" value="Six-hairpin glycosidases"/>
    <property type="match status" value="1"/>
</dbReference>
<keyword evidence="5" id="KW-1185">Reference proteome</keyword>
<evidence type="ECO:0000313" key="5">
    <source>
        <dbReference type="Proteomes" id="UP000198757"/>
    </source>
</evidence>
<feature type="domain" description="Non-reducing end beta-L-arabinofuranosidase-like GH127 middle" evidence="3">
    <location>
        <begin position="454"/>
        <end position="538"/>
    </location>
</feature>
<dbReference type="InterPro" id="IPR049046">
    <property type="entry name" value="Beta-AFase-like_GH127_middle"/>
</dbReference>